<dbReference type="PROSITE" id="PS51257">
    <property type="entry name" value="PROKAR_LIPOPROTEIN"/>
    <property type="match status" value="1"/>
</dbReference>
<evidence type="ECO:0000313" key="3">
    <source>
        <dbReference type="Proteomes" id="UP000445582"/>
    </source>
</evidence>
<feature type="signal peptide" evidence="1">
    <location>
        <begin position="1"/>
        <end position="16"/>
    </location>
</feature>
<sequence length="288" mass="31438">MLRSFLLWLAAGFVLAACSQEQPVEVETVSPALWEVTSPDGRKGWLFGTIHALPDGTRWRTGVFGAAWAEAGTLVLEVPDVGDDDKIGESFNQLVISPDQPPVLDRVAPSRRDDLQAALAGEGIEPDRMTRFETWAVALVLSRTNAFKGEGVDKQLKAARGDRPLVGLETTADQLGAFDNLPEPQQRLLLLSVLDERDAPDSKRRRAEAWLAGDIAALEAETRSGMLANEELRARLLLARNRAWLPRIERIIAGGTRPLIAVGAGHLVGPDGLTESLARNGYEVRRLQ</sequence>
<dbReference type="EMBL" id="WTYN01000001">
    <property type="protein sequence ID" value="MXO61646.1"/>
    <property type="molecule type" value="Genomic_DNA"/>
</dbReference>
<dbReference type="PANTHER" id="PTHR40590:SF1">
    <property type="entry name" value="CYTOPLASMIC PROTEIN"/>
    <property type="match status" value="1"/>
</dbReference>
<dbReference type="Proteomes" id="UP000445582">
    <property type="component" value="Unassembled WGS sequence"/>
</dbReference>
<keyword evidence="3" id="KW-1185">Reference proteome</keyword>
<dbReference type="RefSeq" id="WP_160670303.1">
    <property type="nucleotide sequence ID" value="NZ_WTYN01000001.1"/>
</dbReference>
<accession>A0A844Y9U1</accession>
<name>A0A844Y9U1_9SPHN</name>
<dbReference type="PANTHER" id="PTHR40590">
    <property type="entry name" value="CYTOPLASMIC PROTEIN-RELATED"/>
    <property type="match status" value="1"/>
</dbReference>
<evidence type="ECO:0000313" key="2">
    <source>
        <dbReference type="EMBL" id="MXO61646.1"/>
    </source>
</evidence>
<proteinExistence type="predicted"/>
<keyword evidence="1" id="KW-0732">Signal</keyword>
<feature type="chain" id="PRO_5032824433" evidence="1">
    <location>
        <begin position="17"/>
        <end position="288"/>
    </location>
</feature>
<reference evidence="2 3" key="1">
    <citation type="submission" date="2019-12" db="EMBL/GenBank/DDBJ databases">
        <title>Genomic-based taxomic classification of the family Erythrobacteraceae.</title>
        <authorList>
            <person name="Xu L."/>
        </authorList>
    </citation>
    <scope>NUCLEOTIDE SEQUENCE [LARGE SCALE GENOMIC DNA]</scope>
    <source>
        <strain evidence="2 3">MCCC 1A09965</strain>
    </source>
</reference>
<comment type="caution">
    <text evidence="2">The sequence shown here is derived from an EMBL/GenBank/DDBJ whole genome shotgun (WGS) entry which is preliminary data.</text>
</comment>
<organism evidence="2 3">
    <name type="scientific">Qipengyuania oceanensis</name>
    <dbReference type="NCBI Taxonomy" id="1463597"/>
    <lineage>
        <taxon>Bacteria</taxon>
        <taxon>Pseudomonadati</taxon>
        <taxon>Pseudomonadota</taxon>
        <taxon>Alphaproteobacteria</taxon>
        <taxon>Sphingomonadales</taxon>
        <taxon>Erythrobacteraceae</taxon>
        <taxon>Qipengyuania</taxon>
    </lineage>
</organism>
<dbReference type="CDD" id="cd14789">
    <property type="entry name" value="Tiki"/>
    <property type="match status" value="1"/>
</dbReference>
<dbReference type="InterPro" id="IPR047111">
    <property type="entry name" value="YbaP-like"/>
</dbReference>
<dbReference type="InterPro" id="IPR002816">
    <property type="entry name" value="TraB/PrgY/GumN_fam"/>
</dbReference>
<dbReference type="Pfam" id="PF01963">
    <property type="entry name" value="TraB_PrgY_gumN"/>
    <property type="match status" value="1"/>
</dbReference>
<gene>
    <name evidence="2" type="ORF">GRI48_01350</name>
</gene>
<dbReference type="AlphaFoldDB" id="A0A844Y9U1"/>
<evidence type="ECO:0000256" key="1">
    <source>
        <dbReference type="SAM" id="SignalP"/>
    </source>
</evidence>
<protein>
    <submittedName>
        <fullName evidence="2">TraB/GumN family protein</fullName>
    </submittedName>
</protein>
<dbReference type="OrthoDB" id="9806326at2"/>